<feature type="domain" description="Calcineurin-like phosphoesterase" evidence="4">
    <location>
        <begin position="59"/>
        <end position="314"/>
    </location>
</feature>
<evidence type="ECO:0000313" key="5">
    <source>
        <dbReference type="EMBL" id="RLZ08770.1"/>
    </source>
</evidence>
<evidence type="ECO:0000259" key="4">
    <source>
        <dbReference type="Pfam" id="PF00149"/>
    </source>
</evidence>
<dbReference type="RefSeq" id="WP_121934989.1">
    <property type="nucleotide sequence ID" value="NZ_RDOJ01000012.1"/>
</dbReference>
<evidence type="ECO:0000256" key="2">
    <source>
        <dbReference type="ARBA" id="ARBA00022801"/>
    </source>
</evidence>
<dbReference type="Proteomes" id="UP000275348">
    <property type="component" value="Unassembled WGS sequence"/>
</dbReference>
<sequence>MKNLLSLNNINKKYPLYLLLGSSFFLAACATNNAQFGKNLKENPIEKVTGNKIQSFYLVGDAGNLDLPDNEKNFNILKNDLAKADSASYLIFLGDNIYPNGLNPNKDTEENKIGRTKLDLQIDLAKNFKGKTLFVPGNHDWYSGLDGLKAQEKYIKKNLDQKKIFLPKDGCGIDKIKVNDSIGIITLDSQWYLEDWDQHPGINEKCDIKTREAFFDEFESQLNKFQNRTTLLVVHHPLATNGSHGGKYSFRQQLFPFDNNIPLPVIGSFLNLIRATSGLSPQDLQNPNYREFASRISTLLQDRENVVVVSGHDHNLQYVQQDNLRQVISGSASKEQAAKAVGKNDFSLGKKGYAVLDAYDNGSTQIRFYEFKEEDSELMLAKKVNPEKKVYVDPGYQNPFEGQVKASVYTKDMTRKNDIYKFFFGRHFRSIYSKEISVESANLNHIYGGLTPIRMGGGHQTNSLRLTDKQNREYNMRAVKKSATRFIQSVAFKNDYVVDDFENTFTEKFLMDFYTTTNPYYPLVVPPMQEKLGILHAQPKLFYIPKQTALKEYNERFGDELYMIEERPMVEHQDVKRFGSPNDIISTDDMLANIQKNKNTYVDKDSYMKARLFDMLIGDWDRHSDQWRWAEFQNGNDIVYYPVPRDRDQAFPRYDGLFFKVIMGIPPLRHMQDFKDDIKSVKWFNREPYPLDLAILEASDLEAWKEQATFIQNNLSEDIIRKSFENIPSEVKNDYDNEVIDKILARKDKLHTFAEEYHKVLSRIVILKGSNEKDEFIITRLPKGKTQVKIFSGEERKLVLDRTFDKHLTKEIRIFGLNDSDKFVVEGKPHNPIKVRLIGGIDDDTYEVKKYRNVTVYDYKNGNTTKASSFLTQKKLVNDYEINTYDYKMPMYNVFTMLPNVGYNPDDGVKIGLAPTYTFNGFDRKPFSSRHTIKLNYFFATNGIEANYKGTFIKAIGKWNLDINGRYTSPAFSTNFFGLGNTTENNQKELGMNYNRVRQQSYELGPSIYKIFRNDGRLDLFANYKFIKVEENHDRIVAVSPDINSEVFRGQNFTEVGANYLFRNYDNESLPTLGMTFLAHAKWVTNNEKLENNFIFSEVNLGFTHKLSANGRLTVASMVKGKAIFGNGYEFYQGAILGGDQDLRGYRNGRFVGDRTLLHTSDVRMDLLKIKAGVPMRLGLYAGFDYGRAWFDEENNSKWHSSYGGGIWLNGAQMITARVSYFKGSDPGRIVFGLNFGF</sequence>
<dbReference type="Gene3D" id="2.40.160.50">
    <property type="entry name" value="membrane protein fhac: a member of the omp85/tpsb transporter family"/>
    <property type="match status" value="1"/>
</dbReference>
<evidence type="ECO:0000256" key="1">
    <source>
        <dbReference type="ARBA" id="ARBA00022729"/>
    </source>
</evidence>
<dbReference type="InterPro" id="IPR004843">
    <property type="entry name" value="Calcineurin-like_PHP"/>
</dbReference>
<keyword evidence="6" id="KW-1185">Reference proteome</keyword>
<protein>
    <submittedName>
        <fullName evidence="5">Metallophosphoesterase</fullName>
    </submittedName>
</protein>
<evidence type="ECO:0000256" key="3">
    <source>
        <dbReference type="SAM" id="SignalP"/>
    </source>
</evidence>
<feature type="chain" id="PRO_5018131378" evidence="3">
    <location>
        <begin position="28"/>
        <end position="1238"/>
    </location>
</feature>
<dbReference type="PANTHER" id="PTHR10161">
    <property type="entry name" value="TARTRATE-RESISTANT ACID PHOSPHATASE TYPE 5"/>
    <property type="match status" value="1"/>
</dbReference>
<accession>A0A3L9M6J5</accession>
<organism evidence="5 6">
    <name type="scientific">Faecalibacter macacae</name>
    <dbReference type="NCBI Taxonomy" id="1859289"/>
    <lineage>
        <taxon>Bacteria</taxon>
        <taxon>Pseudomonadati</taxon>
        <taxon>Bacteroidota</taxon>
        <taxon>Flavobacteriia</taxon>
        <taxon>Flavobacteriales</taxon>
        <taxon>Weeksellaceae</taxon>
        <taxon>Faecalibacter</taxon>
    </lineage>
</organism>
<dbReference type="InterPro" id="IPR029052">
    <property type="entry name" value="Metallo-depent_PP-like"/>
</dbReference>
<comment type="caution">
    <text evidence="5">The sequence shown here is derived from an EMBL/GenBank/DDBJ whole genome shotgun (WGS) entry which is preliminary data.</text>
</comment>
<keyword evidence="1 3" id="KW-0732">Signal</keyword>
<proteinExistence type="predicted"/>
<dbReference type="EMBL" id="RDOJ01000012">
    <property type="protein sequence ID" value="RLZ08770.1"/>
    <property type="molecule type" value="Genomic_DNA"/>
</dbReference>
<dbReference type="GO" id="GO:0016787">
    <property type="term" value="F:hydrolase activity"/>
    <property type="evidence" value="ECO:0007669"/>
    <property type="project" value="UniProtKB-KW"/>
</dbReference>
<dbReference type="PROSITE" id="PS51257">
    <property type="entry name" value="PROKAR_LIPOPROTEIN"/>
    <property type="match status" value="1"/>
</dbReference>
<dbReference type="AlphaFoldDB" id="A0A3L9M6J5"/>
<dbReference type="OrthoDB" id="333971at2"/>
<reference evidence="5 6" key="1">
    <citation type="submission" date="2018-10" db="EMBL/GenBank/DDBJ databases">
        <authorList>
            <person name="Chen X."/>
        </authorList>
    </citation>
    <scope>NUCLEOTIDE SEQUENCE [LARGE SCALE GENOMIC DNA]</scope>
    <source>
        <strain evidence="5 6">YIM 102668</strain>
    </source>
</reference>
<dbReference type="Pfam" id="PF00149">
    <property type="entry name" value="Metallophos"/>
    <property type="match status" value="1"/>
</dbReference>
<name>A0A3L9M6J5_9FLAO</name>
<dbReference type="PANTHER" id="PTHR10161:SF14">
    <property type="entry name" value="TARTRATE-RESISTANT ACID PHOSPHATASE TYPE 5"/>
    <property type="match status" value="1"/>
</dbReference>
<dbReference type="InterPro" id="IPR051558">
    <property type="entry name" value="Metallophosphoesterase_PAP"/>
</dbReference>
<dbReference type="Gene3D" id="3.60.21.10">
    <property type="match status" value="1"/>
</dbReference>
<dbReference type="SUPFAM" id="SSF56300">
    <property type="entry name" value="Metallo-dependent phosphatases"/>
    <property type="match status" value="1"/>
</dbReference>
<gene>
    <name evidence="5" type="ORF">EAH69_09485</name>
</gene>
<feature type="signal peptide" evidence="3">
    <location>
        <begin position="1"/>
        <end position="27"/>
    </location>
</feature>
<evidence type="ECO:0000313" key="6">
    <source>
        <dbReference type="Proteomes" id="UP000275348"/>
    </source>
</evidence>
<keyword evidence="2" id="KW-0378">Hydrolase</keyword>